<name>A0ABV0C024_9SPHI</name>
<dbReference type="RefSeq" id="WP_346583223.1">
    <property type="nucleotide sequence ID" value="NZ_JBDJLH010000015.1"/>
</dbReference>
<accession>A0ABV0C024</accession>
<proteinExistence type="predicted"/>
<reference evidence="1 2" key="1">
    <citation type="submission" date="2024-04" db="EMBL/GenBank/DDBJ databases">
        <title>WGS of bacteria from Torrens River.</title>
        <authorList>
            <person name="Wyrsch E.R."/>
            <person name="Drigo B."/>
        </authorList>
    </citation>
    <scope>NUCLEOTIDE SEQUENCE [LARGE SCALE GENOMIC DNA]</scope>
    <source>
        <strain evidence="1 2">TWI391</strain>
    </source>
</reference>
<gene>
    <name evidence="1" type="ORF">ABE541_24055</name>
</gene>
<sequence>MCIKYYLNTDDSGISTVFVTGRSEYWLEKVRLEISPPLGKEIVNIDDYIDLEQTIGLGFDFVNSEDFQVIFIKITKNRFIKDLGFHNCHIDLKFDCCLTLDHLYIGENVNIDMTSWNIITNKVTLLSLKTFKGYFSSSIPSVEKLTIWDDKDRLTEVLKVFYNIKTLSLTNSNIEDLDLNHLLRLIEANLSYCKKLKTIEANKQHEIKKIILRRCNKYIPSKEMKNLVIRI</sequence>
<comment type="caution">
    <text evidence="1">The sequence shown here is derived from an EMBL/GenBank/DDBJ whole genome shotgun (WGS) entry which is preliminary data.</text>
</comment>
<keyword evidence="2" id="KW-1185">Reference proteome</keyword>
<protein>
    <submittedName>
        <fullName evidence="1">Uncharacterized protein</fullName>
    </submittedName>
</protein>
<evidence type="ECO:0000313" key="1">
    <source>
        <dbReference type="EMBL" id="MEN5380360.1"/>
    </source>
</evidence>
<dbReference type="Proteomes" id="UP001409291">
    <property type="component" value="Unassembled WGS sequence"/>
</dbReference>
<evidence type="ECO:0000313" key="2">
    <source>
        <dbReference type="Proteomes" id="UP001409291"/>
    </source>
</evidence>
<dbReference type="EMBL" id="JBDJNQ010000016">
    <property type="protein sequence ID" value="MEN5380360.1"/>
    <property type="molecule type" value="Genomic_DNA"/>
</dbReference>
<dbReference type="Gene3D" id="3.80.10.10">
    <property type="entry name" value="Ribonuclease Inhibitor"/>
    <property type="match status" value="1"/>
</dbReference>
<organism evidence="1 2">
    <name type="scientific">Sphingobacterium kitahiroshimense</name>
    <dbReference type="NCBI Taxonomy" id="470446"/>
    <lineage>
        <taxon>Bacteria</taxon>
        <taxon>Pseudomonadati</taxon>
        <taxon>Bacteroidota</taxon>
        <taxon>Sphingobacteriia</taxon>
        <taxon>Sphingobacteriales</taxon>
        <taxon>Sphingobacteriaceae</taxon>
        <taxon>Sphingobacterium</taxon>
    </lineage>
</organism>
<dbReference type="SUPFAM" id="SSF52047">
    <property type="entry name" value="RNI-like"/>
    <property type="match status" value="1"/>
</dbReference>
<dbReference type="InterPro" id="IPR032675">
    <property type="entry name" value="LRR_dom_sf"/>
</dbReference>